<sequence length="304" mass="32864">MNYPLEFAVGQPRHTDIYPFIDPKGSLKNAALGKSVLVTGAGTGIGKAIAEQFAVAGASSVVLAGRRAQPLEDTKASIAALAPSCQVFVRSGADVADKASVKALMDSLTEIPDIPDILIHSAAVSLSTAAIDESNPDWWLGDIDNNIRGMYVIATAYLNALKAAGKTRARIINVGSVASWRYVYGRSSYAASKVAMNTFTEYIDREQQAAGNDIRCVVMHPGGVKTNLLKNAVVPEAIMSRMTDKAELSGATAVYLSTERSDFLMGRFVLATWDMEELEQQKDRILKQDLLKTRVMGVEWRDGF</sequence>
<dbReference type="GO" id="GO:0016616">
    <property type="term" value="F:oxidoreductase activity, acting on the CH-OH group of donors, NAD or NADP as acceptor"/>
    <property type="evidence" value="ECO:0007669"/>
    <property type="project" value="TreeGrafter"/>
</dbReference>
<evidence type="ECO:0000313" key="4">
    <source>
        <dbReference type="EMBL" id="RFU79480.1"/>
    </source>
</evidence>
<feature type="domain" description="Ketoreductase" evidence="3">
    <location>
        <begin position="34"/>
        <end position="227"/>
    </location>
</feature>
<keyword evidence="5" id="KW-1185">Reference proteome</keyword>
<comment type="caution">
    <text evidence="4">The sequence shown here is derived from an EMBL/GenBank/DDBJ whole genome shotgun (WGS) entry which is preliminary data.</text>
</comment>
<proteinExistence type="inferred from homology"/>
<keyword evidence="2" id="KW-0560">Oxidoreductase</keyword>
<dbReference type="PRINTS" id="PR00081">
    <property type="entry name" value="GDHRDH"/>
</dbReference>
<dbReference type="InterPro" id="IPR036291">
    <property type="entry name" value="NAD(P)-bd_dom_sf"/>
</dbReference>
<dbReference type="PANTHER" id="PTHR42760:SF37">
    <property type="entry name" value="CLAVALDEHYDE DEHYDROGENASE"/>
    <property type="match status" value="1"/>
</dbReference>
<evidence type="ECO:0000259" key="3">
    <source>
        <dbReference type="SMART" id="SM00822"/>
    </source>
</evidence>
<name>A0A395NTR7_TRIAR</name>
<dbReference type="PANTHER" id="PTHR42760">
    <property type="entry name" value="SHORT-CHAIN DEHYDROGENASES/REDUCTASES FAMILY MEMBER"/>
    <property type="match status" value="1"/>
</dbReference>
<dbReference type="CDD" id="cd05233">
    <property type="entry name" value="SDR_c"/>
    <property type="match status" value="1"/>
</dbReference>
<dbReference type="Proteomes" id="UP000266272">
    <property type="component" value="Unassembled WGS sequence"/>
</dbReference>
<comment type="similarity">
    <text evidence="1">Belongs to the short-chain dehydrogenases/reductases (SDR) family.</text>
</comment>
<dbReference type="Pfam" id="PF00106">
    <property type="entry name" value="adh_short"/>
    <property type="match status" value="1"/>
</dbReference>
<evidence type="ECO:0000313" key="5">
    <source>
        <dbReference type="Proteomes" id="UP000266272"/>
    </source>
</evidence>
<gene>
    <name evidence="4" type="ORF">TARUN_2746</name>
</gene>
<dbReference type="InterPro" id="IPR002347">
    <property type="entry name" value="SDR_fam"/>
</dbReference>
<dbReference type="EMBL" id="PXOA01000155">
    <property type="protein sequence ID" value="RFU79480.1"/>
    <property type="molecule type" value="Genomic_DNA"/>
</dbReference>
<evidence type="ECO:0000256" key="2">
    <source>
        <dbReference type="ARBA" id="ARBA00023002"/>
    </source>
</evidence>
<dbReference type="OrthoDB" id="1933717at2759"/>
<protein>
    <submittedName>
        <fullName evidence="4">Oxidoreductase, short chain dehydrogenase reductase family</fullName>
    </submittedName>
</protein>
<dbReference type="SMART" id="SM00822">
    <property type="entry name" value="PKS_KR"/>
    <property type="match status" value="1"/>
</dbReference>
<accession>A0A395NTR7</accession>
<dbReference type="Gene3D" id="3.40.50.720">
    <property type="entry name" value="NAD(P)-binding Rossmann-like Domain"/>
    <property type="match status" value="1"/>
</dbReference>
<dbReference type="SUPFAM" id="SSF51735">
    <property type="entry name" value="NAD(P)-binding Rossmann-fold domains"/>
    <property type="match status" value="1"/>
</dbReference>
<dbReference type="STRING" id="490622.A0A395NTR7"/>
<evidence type="ECO:0000256" key="1">
    <source>
        <dbReference type="ARBA" id="ARBA00006484"/>
    </source>
</evidence>
<organism evidence="4 5">
    <name type="scientific">Trichoderma arundinaceum</name>
    <dbReference type="NCBI Taxonomy" id="490622"/>
    <lineage>
        <taxon>Eukaryota</taxon>
        <taxon>Fungi</taxon>
        <taxon>Dikarya</taxon>
        <taxon>Ascomycota</taxon>
        <taxon>Pezizomycotina</taxon>
        <taxon>Sordariomycetes</taxon>
        <taxon>Hypocreomycetidae</taxon>
        <taxon>Hypocreales</taxon>
        <taxon>Hypocreaceae</taxon>
        <taxon>Trichoderma</taxon>
    </lineage>
</organism>
<dbReference type="AlphaFoldDB" id="A0A395NTR7"/>
<dbReference type="InterPro" id="IPR057326">
    <property type="entry name" value="KR_dom"/>
</dbReference>
<reference evidence="4 5" key="1">
    <citation type="journal article" date="2018" name="PLoS Pathog.">
        <title>Evolution of structural diversity of trichothecenes, a family of toxins produced by plant pathogenic and entomopathogenic fungi.</title>
        <authorList>
            <person name="Proctor R.H."/>
            <person name="McCormick S.P."/>
            <person name="Kim H.S."/>
            <person name="Cardoza R.E."/>
            <person name="Stanley A.M."/>
            <person name="Lindo L."/>
            <person name="Kelly A."/>
            <person name="Brown D.W."/>
            <person name="Lee T."/>
            <person name="Vaughan M.M."/>
            <person name="Alexander N.J."/>
            <person name="Busman M."/>
            <person name="Gutierrez S."/>
        </authorList>
    </citation>
    <scope>NUCLEOTIDE SEQUENCE [LARGE SCALE GENOMIC DNA]</scope>
    <source>
        <strain evidence="4 5">IBT 40837</strain>
    </source>
</reference>